<dbReference type="EC" id="2.4.1.-" evidence="8"/>
<keyword evidence="4 8" id="KW-0808">Transferase</keyword>
<keyword evidence="3 8" id="KW-0328">Glycosyltransferase</keyword>
<evidence type="ECO:0000256" key="5">
    <source>
        <dbReference type="ARBA" id="ARBA00022692"/>
    </source>
</evidence>
<evidence type="ECO:0000256" key="6">
    <source>
        <dbReference type="ARBA" id="ARBA00022989"/>
    </source>
</evidence>
<feature type="transmembrane region" description="Helical" evidence="8">
    <location>
        <begin position="40"/>
        <end position="59"/>
    </location>
</feature>
<evidence type="ECO:0000256" key="2">
    <source>
        <dbReference type="ARBA" id="ARBA00007647"/>
    </source>
</evidence>
<dbReference type="GO" id="GO:0016757">
    <property type="term" value="F:glycosyltransferase activity"/>
    <property type="evidence" value="ECO:0007669"/>
    <property type="project" value="UniProtKB-UniRule"/>
</dbReference>
<comment type="subcellular location">
    <subcellularLocation>
        <location evidence="1">Membrane</location>
        <topology evidence="1">Single-pass membrane protein</topology>
    </subcellularLocation>
</comment>
<dbReference type="PANTHER" id="PTHR21645">
    <property type="entry name" value="GLYCOSYLTRANSFERASE FAMILY 92 PROTEIN"/>
    <property type="match status" value="1"/>
</dbReference>
<dbReference type="OrthoDB" id="2526284at2759"/>
<protein>
    <recommendedName>
        <fullName evidence="8">Glycosyltransferase family 92 protein</fullName>
        <ecNumber evidence="8">2.4.1.-</ecNumber>
    </recommendedName>
</protein>
<dbReference type="InterPro" id="IPR008166">
    <property type="entry name" value="Glyco_transf_92"/>
</dbReference>
<organism evidence="9 10">
    <name type="scientific">Toxocara canis</name>
    <name type="common">Canine roundworm</name>
    <dbReference type="NCBI Taxonomy" id="6265"/>
    <lineage>
        <taxon>Eukaryota</taxon>
        <taxon>Metazoa</taxon>
        <taxon>Ecdysozoa</taxon>
        <taxon>Nematoda</taxon>
        <taxon>Chromadorea</taxon>
        <taxon>Rhabditida</taxon>
        <taxon>Spirurina</taxon>
        <taxon>Ascaridomorpha</taxon>
        <taxon>Ascaridoidea</taxon>
        <taxon>Toxocaridae</taxon>
        <taxon>Toxocara</taxon>
    </lineage>
</organism>
<keyword evidence="10" id="KW-1185">Reference proteome</keyword>
<comment type="caution">
    <text evidence="9">The sequence shown here is derived from an EMBL/GenBank/DDBJ whole genome shotgun (WGS) entry which is preliminary data.</text>
</comment>
<proteinExistence type="inferred from homology"/>
<accession>A0A0B2UYN1</accession>
<evidence type="ECO:0000256" key="3">
    <source>
        <dbReference type="ARBA" id="ARBA00022676"/>
    </source>
</evidence>
<keyword evidence="6 8" id="KW-1133">Transmembrane helix</keyword>
<dbReference type="GO" id="GO:0016020">
    <property type="term" value="C:membrane"/>
    <property type="evidence" value="ECO:0007669"/>
    <property type="project" value="UniProtKB-SubCell"/>
</dbReference>
<evidence type="ECO:0000256" key="4">
    <source>
        <dbReference type="ARBA" id="ARBA00022679"/>
    </source>
</evidence>
<evidence type="ECO:0000256" key="7">
    <source>
        <dbReference type="ARBA" id="ARBA00023136"/>
    </source>
</evidence>
<dbReference type="InterPro" id="IPR052012">
    <property type="entry name" value="GTase_92"/>
</dbReference>
<keyword evidence="7 8" id="KW-0472">Membrane</keyword>
<keyword evidence="5 8" id="KW-0812">Transmembrane</keyword>
<dbReference type="Pfam" id="PF01697">
    <property type="entry name" value="Glyco_transf_92"/>
    <property type="match status" value="1"/>
</dbReference>
<reference evidence="9 10" key="1">
    <citation type="submission" date="2014-11" db="EMBL/GenBank/DDBJ databases">
        <title>Genetic blueprint of the zoonotic pathogen Toxocara canis.</title>
        <authorList>
            <person name="Zhu X.-Q."/>
            <person name="Korhonen P.K."/>
            <person name="Cai H."/>
            <person name="Young N.D."/>
            <person name="Nejsum P."/>
            <person name="von Samson-Himmelstjerna G."/>
            <person name="Boag P.R."/>
            <person name="Tan P."/>
            <person name="Li Q."/>
            <person name="Min J."/>
            <person name="Yang Y."/>
            <person name="Wang X."/>
            <person name="Fang X."/>
            <person name="Hall R.S."/>
            <person name="Hofmann A."/>
            <person name="Sternberg P.W."/>
            <person name="Jex A.R."/>
            <person name="Gasser R.B."/>
        </authorList>
    </citation>
    <scope>NUCLEOTIDE SEQUENCE [LARGE SCALE GENOMIC DNA]</scope>
    <source>
        <strain evidence="9">PN_DK_2014</strain>
    </source>
</reference>
<dbReference type="Proteomes" id="UP000031036">
    <property type="component" value="Unassembled WGS sequence"/>
</dbReference>
<dbReference type="EMBL" id="JPKZ01002933">
    <property type="protein sequence ID" value="KHN74284.1"/>
    <property type="molecule type" value="Genomic_DNA"/>
</dbReference>
<dbReference type="OMA" id="YPLIEVC"/>
<dbReference type="AlphaFoldDB" id="A0A0B2UYN1"/>
<gene>
    <name evidence="9" type="primary">F59C6.8</name>
    <name evidence="9" type="ORF">Tcan_18109</name>
</gene>
<evidence type="ECO:0000256" key="1">
    <source>
        <dbReference type="ARBA" id="ARBA00004167"/>
    </source>
</evidence>
<evidence type="ECO:0000313" key="10">
    <source>
        <dbReference type="Proteomes" id="UP000031036"/>
    </source>
</evidence>
<comment type="similarity">
    <text evidence="2 8">Belongs to the glycosyltransferase 92 family.</text>
</comment>
<evidence type="ECO:0000313" key="9">
    <source>
        <dbReference type="EMBL" id="KHN74284.1"/>
    </source>
</evidence>
<dbReference type="PANTHER" id="PTHR21645:SF2">
    <property type="entry name" value="GLYCOSYLTRANSFERASE FAMILY 92 PROTEIN F59C6.8"/>
    <property type="match status" value="1"/>
</dbReference>
<name>A0A0B2UYN1_TOXCA</name>
<sequence length="511" mass="59417">MAYDDNADKQQITHSLKQFLTHVHLYRCPRKDMLWSSRKAINAVVLLVICTMLIISLILNENDTESAHANIISATYFEAAKNMPPNTMLILLTSQKYLVGSRSLKCFSESDDEELVSDMSIKNAVPEIIECKWTPYLAQCATVSNVRSLQIALAGDEQYFVQIPFRKSVERLYDVVTCVTPLFLNERWQLLVLAVEVYRYYGVDMQNIYVTSMVSAVYDLLKIYEERGWINIDPWPKMDFEHDLNYDPNKELEWRSQVAAQTDCLLKYKESARFIIFGDLDDILFPRLGTSYLSEFEALLEKEKSAAAFIYDRYESQLLFARQPTFYSIRRALQSVAISEEWLDGKWVAIPSRVITAAIHYPWIVSSPYVAIAVPNDTNFIAHFRTWTFSAVQVEETEGRKLWSLVDEKDINAIEESFRETVSSNVDLFNELPHAEVYYGLIEKCYNKIFYSVGKKSRVCPTHFHCTVPELRGFNCTIIRGRFEERRLANKFYIHYSYNWYIEQSDHGCTI</sequence>
<evidence type="ECO:0000256" key="8">
    <source>
        <dbReference type="RuleBase" id="RU366017"/>
    </source>
</evidence>